<dbReference type="InterPro" id="IPR013762">
    <property type="entry name" value="Integrase-like_cat_sf"/>
</dbReference>
<feature type="domain" description="Tyr recombinase" evidence="10">
    <location>
        <begin position="101"/>
        <end position="273"/>
    </location>
</feature>
<keyword evidence="4" id="KW-0159">Chromosome partition</keyword>
<dbReference type="GO" id="GO:0006310">
    <property type="term" value="P:DNA recombination"/>
    <property type="evidence" value="ECO:0007669"/>
    <property type="project" value="UniProtKB-KW"/>
</dbReference>
<dbReference type="GO" id="GO:0015074">
    <property type="term" value="P:DNA integration"/>
    <property type="evidence" value="ECO:0007669"/>
    <property type="project" value="UniProtKB-KW"/>
</dbReference>
<evidence type="ECO:0000256" key="2">
    <source>
        <dbReference type="ARBA" id="ARBA00022490"/>
    </source>
</evidence>
<evidence type="ECO:0000313" key="12">
    <source>
        <dbReference type="EMBL" id="HFI92704.1"/>
    </source>
</evidence>
<dbReference type="Pfam" id="PF13495">
    <property type="entry name" value="Phage_int_SAM_4"/>
    <property type="match status" value="1"/>
</dbReference>
<dbReference type="GO" id="GO:0003677">
    <property type="term" value="F:DNA binding"/>
    <property type="evidence" value="ECO:0007669"/>
    <property type="project" value="UniProtKB-UniRule"/>
</dbReference>
<organism evidence="12">
    <name type="scientific">Ignavibacterium album</name>
    <dbReference type="NCBI Taxonomy" id="591197"/>
    <lineage>
        <taxon>Bacteria</taxon>
        <taxon>Pseudomonadati</taxon>
        <taxon>Ignavibacteriota</taxon>
        <taxon>Ignavibacteria</taxon>
        <taxon>Ignavibacteriales</taxon>
        <taxon>Ignavibacteriaceae</taxon>
        <taxon>Ignavibacterium</taxon>
    </lineage>
</organism>
<comment type="caution">
    <text evidence="12">The sequence shown here is derived from an EMBL/GenBank/DDBJ whole genome shotgun (WGS) entry which is preliminary data.</text>
</comment>
<evidence type="ECO:0000256" key="1">
    <source>
        <dbReference type="ARBA" id="ARBA00004496"/>
    </source>
</evidence>
<gene>
    <name evidence="12" type="ORF">ENS31_14385</name>
</gene>
<dbReference type="PANTHER" id="PTHR30349:SF77">
    <property type="entry name" value="TYROSINE RECOMBINASE XERC"/>
    <property type="match status" value="1"/>
</dbReference>
<dbReference type="Pfam" id="PF00589">
    <property type="entry name" value="Phage_integrase"/>
    <property type="match status" value="1"/>
</dbReference>
<evidence type="ECO:0000256" key="3">
    <source>
        <dbReference type="ARBA" id="ARBA00022618"/>
    </source>
</evidence>
<name>A0A7V3E8X0_9BACT</name>
<sequence>MKRAELIDKYSKLLHIKNYSTKTEKSYLHHLDLFLNFLSSNKIKVIDQNVLLNYFNYLKQTKNFSYSSVKQALASIRFLFLDVLKKEVDFDFFIKMKKPNSLPNILTTEEVKSIINSIENLKHRAIISTIYSCGLRISEAVNLEIKDIDSKAMTIKIVNAKGKNDRIVMLSEKLLELLRKYFKEYRPKIYLFEGQNGGKYSARSIQQIFNNAVKKIKIKKKVTVHSLRHSFASHLLDSGTDIRFIQELLGHKHLSTTQIYTHINPASVKKIKSPFDSF</sequence>
<dbReference type="AlphaFoldDB" id="A0A7V3E8X0"/>
<evidence type="ECO:0000256" key="9">
    <source>
        <dbReference type="PROSITE-ProRule" id="PRU01248"/>
    </source>
</evidence>
<keyword evidence="7" id="KW-0233">DNA recombination</keyword>
<evidence type="ECO:0000259" key="10">
    <source>
        <dbReference type="PROSITE" id="PS51898"/>
    </source>
</evidence>
<dbReference type="InterPro" id="IPR004107">
    <property type="entry name" value="Integrase_SAM-like_N"/>
</dbReference>
<evidence type="ECO:0000256" key="6">
    <source>
        <dbReference type="ARBA" id="ARBA00023125"/>
    </source>
</evidence>
<evidence type="ECO:0000256" key="4">
    <source>
        <dbReference type="ARBA" id="ARBA00022829"/>
    </source>
</evidence>
<proteinExistence type="predicted"/>
<keyword evidence="2" id="KW-0963">Cytoplasm</keyword>
<keyword evidence="5" id="KW-0229">DNA integration</keyword>
<keyword evidence="8" id="KW-0131">Cell cycle</keyword>
<evidence type="ECO:0008006" key="13">
    <source>
        <dbReference type="Google" id="ProtNLM"/>
    </source>
</evidence>
<dbReference type="GO" id="GO:0051301">
    <property type="term" value="P:cell division"/>
    <property type="evidence" value="ECO:0007669"/>
    <property type="project" value="UniProtKB-KW"/>
</dbReference>
<feature type="domain" description="Core-binding (CB)" evidence="11">
    <location>
        <begin position="1"/>
        <end position="84"/>
    </location>
</feature>
<evidence type="ECO:0000256" key="8">
    <source>
        <dbReference type="ARBA" id="ARBA00023306"/>
    </source>
</evidence>
<dbReference type="InterPro" id="IPR011010">
    <property type="entry name" value="DNA_brk_join_enz"/>
</dbReference>
<protein>
    <recommendedName>
        <fullName evidence="13">Integrase</fullName>
    </recommendedName>
</protein>
<dbReference type="InterPro" id="IPR044068">
    <property type="entry name" value="CB"/>
</dbReference>
<keyword evidence="3" id="KW-0132">Cell division</keyword>
<keyword evidence="6 9" id="KW-0238">DNA-binding</keyword>
<dbReference type="InterPro" id="IPR010998">
    <property type="entry name" value="Integrase_recombinase_N"/>
</dbReference>
<evidence type="ECO:0000259" key="11">
    <source>
        <dbReference type="PROSITE" id="PS51900"/>
    </source>
</evidence>
<evidence type="ECO:0000256" key="5">
    <source>
        <dbReference type="ARBA" id="ARBA00022908"/>
    </source>
</evidence>
<comment type="subcellular location">
    <subcellularLocation>
        <location evidence="1">Cytoplasm</location>
    </subcellularLocation>
</comment>
<dbReference type="PROSITE" id="PS51898">
    <property type="entry name" value="TYR_RECOMBINASE"/>
    <property type="match status" value="1"/>
</dbReference>
<dbReference type="InterPro" id="IPR002104">
    <property type="entry name" value="Integrase_catalytic"/>
</dbReference>
<dbReference type="NCBIfam" id="NF040815">
    <property type="entry name" value="recomb_XerA_Arch"/>
    <property type="match status" value="1"/>
</dbReference>
<dbReference type="Gene3D" id="1.10.443.10">
    <property type="entry name" value="Intergrase catalytic core"/>
    <property type="match status" value="1"/>
</dbReference>
<dbReference type="GO" id="GO:0005737">
    <property type="term" value="C:cytoplasm"/>
    <property type="evidence" value="ECO:0007669"/>
    <property type="project" value="UniProtKB-SubCell"/>
</dbReference>
<dbReference type="SUPFAM" id="SSF56349">
    <property type="entry name" value="DNA breaking-rejoining enzymes"/>
    <property type="match status" value="1"/>
</dbReference>
<dbReference type="PROSITE" id="PS51900">
    <property type="entry name" value="CB"/>
    <property type="match status" value="1"/>
</dbReference>
<accession>A0A7V3E8X0</accession>
<dbReference type="EMBL" id="DSUJ01000011">
    <property type="protein sequence ID" value="HFI92704.1"/>
    <property type="molecule type" value="Genomic_DNA"/>
</dbReference>
<evidence type="ECO:0000256" key="7">
    <source>
        <dbReference type="ARBA" id="ARBA00023172"/>
    </source>
</evidence>
<dbReference type="Gene3D" id="1.10.150.130">
    <property type="match status" value="1"/>
</dbReference>
<dbReference type="InterPro" id="IPR050090">
    <property type="entry name" value="Tyrosine_recombinase_XerCD"/>
</dbReference>
<dbReference type="GO" id="GO:0007059">
    <property type="term" value="P:chromosome segregation"/>
    <property type="evidence" value="ECO:0007669"/>
    <property type="project" value="UniProtKB-KW"/>
</dbReference>
<dbReference type="PANTHER" id="PTHR30349">
    <property type="entry name" value="PHAGE INTEGRASE-RELATED"/>
    <property type="match status" value="1"/>
</dbReference>
<reference evidence="12" key="1">
    <citation type="journal article" date="2020" name="mSystems">
        <title>Genome- and Community-Level Interaction Insights into Carbon Utilization and Element Cycling Functions of Hydrothermarchaeota in Hydrothermal Sediment.</title>
        <authorList>
            <person name="Zhou Z."/>
            <person name="Liu Y."/>
            <person name="Xu W."/>
            <person name="Pan J."/>
            <person name="Luo Z.H."/>
            <person name="Li M."/>
        </authorList>
    </citation>
    <scope>NUCLEOTIDE SEQUENCE [LARGE SCALE GENOMIC DNA]</scope>
    <source>
        <strain evidence="12">SpSt-479</strain>
    </source>
</reference>